<reference evidence="2" key="1">
    <citation type="journal article" date="2019" name="Int. J. Syst. Evol. Microbiol.">
        <title>The Global Catalogue of Microorganisms (GCM) 10K type strain sequencing project: providing services to taxonomists for standard genome sequencing and annotation.</title>
        <authorList>
            <consortium name="The Broad Institute Genomics Platform"/>
            <consortium name="The Broad Institute Genome Sequencing Center for Infectious Disease"/>
            <person name="Wu L."/>
            <person name="Ma J."/>
        </authorList>
    </citation>
    <scope>NUCLEOTIDE SEQUENCE [LARGE SCALE GENOMIC DNA]</scope>
    <source>
        <strain evidence="2">PCU 280</strain>
    </source>
</reference>
<accession>A0ABW1V3N8</accession>
<proteinExistence type="predicted"/>
<dbReference type="EMBL" id="JBHSTE010000002">
    <property type="protein sequence ID" value="MFC6332034.1"/>
    <property type="molecule type" value="Genomic_DNA"/>
</dbReference>
<gene>
    <name evidence="1" type="ORF">ACFP56_05315</name>
</gene>
<evidence type="ECO:0000313" key="1">
    <source>
        <dbReference type="EMBL" id="MFC6332034.1"/>
    </source>
</evidence>
<name>A0ABW1V3N8_9BACL</name>
<protein>
    <submittedName>
        <fullName evidence="1">Uncharacterized protein</fullName>
    </submittedName>
</protein>
<keyword evidence="2" id="KW-1185">Reference proteome</keyword>
<organism evidence="1 2">
    <name type="scientific">Paenibacillus septentrionalis</name>
    <dbReference type="NCBI Taxonomy" id="429342"/>
    <lineage>
        <taxon>Bacteria</taxon>
        <taxon>Bacillati</taxon>
        <taxon>Bacillota</taxon>
        <taxon>Bacilli</taxon>
        <taxon>Bacillales</taxon>
        <taxon>Paenibacillaceae</taxon>
        <taxon>Paenibacillus</taxon>
    </lineage>
</organism>
<dbReference type="RefSeq" id="WP_379231970.1">
    <property type="nucleotide sequence ID" value="NZ_JBHSTE010000002.1"/>
</dbReference>
<comment type="caution">
    <text evidence="1">The sequence shown here is derived from an EMBL/GenBank/DDBJ whole genome shotgun (WGS) entry which is preliminary data.</text>
</comment>
<sequence length="288" mass="32661">MQARNDWEASATRLRGNVHHLFEELAALTINQPIDPEHEEDDLIAWLSELCLLSNVPYHYLIPSESLLPNNAIRLFYLNPNWQQALVDGACSLGRNASLDLTHDQALIEAVFAKIGKRMKAVRPLLQKKALLSEKLEEGVQVIGGFIVRSPLVRGWRGLEFRALSSEGKPLRALRIETLSDDVLIGLFDGVPYTLEIAQPPEGFFFGFNRFNGQFFKRLRSFETGELLAESDTVEVAVHNEKRRTIDVCQTVKNMEEFFQKDAFTSAEFALQMIKTPYIGKVIRNDEA</sequence>
<dbReference type="Proteomes" id="UP001596233">
    <property type="component" value="Unassembled WGS sequence"/>
</dbReference>
<evidence type="ECO:0000313" key="2">
    <source>
        <dbReference type="Proteomes" id="UP001596233"/>
    </source>
</evidence>